<dbReference type="EMBL" id="OEJX01000088">
    <property type="protein sequence ID" value="SOR63964.1"/>
    <property type="molecule type" value="Genomic_DNA"/>
</dbReference>
<reference evidence="2 3" key="1">
    <citation type="submission" date="2017-11" db="EMBL/GenBank/DDBJ databases">
        <authorList>
            <person name="Lechat P."/>
        </authorList>
    </citation>
    <scope>NUCLEOTIDE SEQUENCE [LARGE SCALE GENOMIC DNA]</scope>
    <source>
        <strain evidence="2">L495</strain>
    </source>
</reference>
<feature type="compositionally biased region" description="Basic and acidic residues" evidence="1">
    <location>
        <begin position="1"/>
        <end position="13"/>
    </location>
</feature>
<feature type="region of interest" description="Disordered" evidence="1">
    <location>
        <begin position="1"/>
        <end position="21"/>
    </location>
</feature>
<comment type="caution">
    <text evidence="2">The sequence shown here is derived from an EMBL/GenBank/DDBJ whole genome shotgun (WGS) entry which is preliminary data.</text>
</comment>
<evidence type="ECO:0000313" key="3">
    <source>
        <dbReference type="Proteomes" id="UP000234460"/>
    </source>
</evidence>
<organism evidence="2 3">
    <name type="scientific">Leptospira interrogans serovar Manilae</name>
    <dbReference type="NCBI Taxonomy" id="214675"/>
    <lineage>
        <taxon>Bacteria</taxon>
        <taxon>Pseudomonadati</taxon>
        <taxon>Spirochaetota</taxon>
        <taxon>Spirochaetia</taxon>
        <taxon>Leptospirales</taxon>
        <taxon>Leptospiraceae</taxon>
        <taxon>Leptospira</taxon>
    </lineage>
</organism>
<gene>
    <name evidence="2" type="ORF">LMANV2_90158</name>
</gene>
<name>A0AAQ1P336_LEPIR</name>
<dbReference type="Proteomes" id="UP000234460">
    <property type="component" value="Chromosome LMANV2"/>
</dbReference>
<protein>
    <submittedName>
        <fullName evidence="2">Uncharacterized protein</fullName>
    </submittedName>
</protein>
<evidence type="ECO:0000313" key="2">
    <source>
        <dbReference type="EMBL" id="SOR63964.1"/>
    </source>
</evidence>
<evidence type="ECO:0000256" key="1">
    <source>
        <dbReference type="SAM" id="MobiDB-lite"/>
    </source>
</evidence>
<proteinExistence type="predicted"/>
<sequence length="21" mass="2306">MSDIPKENMKSELGEVSALIN</sequence>
<dbReference type="AlphaFoldDB" id="A0AAQ1P336"/>
<accession>A0AAQ1P336</accession>